<evidence type="ECO:0000313" key="2">
    <source>
        <dbReference type="EMBL" id="OZY86468.1"/>
    </source>
</evidence>
<dbReference type="Proteomes" id="UP000216101">
    <property type="component" value="Unassembled WGS sequence"/>
</dbReference>
<dbReference type="RefSeq" id="WP_094984127.1">
    <property type="nucleotide sequence ID" value="NZ_NHNI01000001.1"/>
</dbReference>
<dbReference type="EMBL" id="NHNI01000001">
    <property type="protein sequence ID" value="OZY86468.1"/>
    <property type="molecule type" value="Genomic_DNA"/>
</dbReference>
<feature type="signal peptide" evidence="1">
    <location>
        <begin position="1"/>
        <end position="19"/>
    </location>
</feature>
<proteinExistence type="predicted"/>
<evidence type="ECO:0008006" key="4">
    <source>
        <dbReference type="Google" id="ProtNLM"/>
    </source>
</evidence>
<feature type="chain" id="PRO_5013329177" description="Lipoprotein" evidence="1">
    <location>
        <begin position="20"/>
        <end position="149"/>
    </location>
</feature>
<evidence type="ECO:0000313" key="3">
    <source>
        <dbReference type="Proteomes" id="UP000216101"/>
    </source>
</evidence>
<dbReference type="AlphaFoldDB" id="A0A266Q9C9"/>
<gene>
    <name evidence="2" type="ORF">CBP51_05425</name>
</gene>
<dbReference type="PROSITE" id="PS51257">
    <property type="entry name" value="PROKAR_LIPOPROTEIN"/>
    <property type="match status" value="1"/>
</dbReference>
<sequence>MKYSHLPLFVVALSLIACSSQPKPSENSADAELADALKSVFGERKQPNMAMVEKHPLGTPENPVRVAMPIGQRDYLARLVCDNGEQVSAFARSGSAGIGPYGSMIDAYTVICDTYQGAVEHTVFLDMYHADYEETRPAQGFKALLPHKK</sequence>
<name>A0A266Q9C9_9GAMM</name>
<keyword evidence="3" id="KW-1185">Reference proteome</keyword>
<comment type="caution">
    <text evidence="2">The sequence shown here is derived from an EMBL/GenBank/DDBJ whole genome shotgun (WGS) entry which is preliminary data.</text>
</comment>
<accession>A0A266Q9C9</accession>
<protein>
    <recommendedName>
        <fullName evidence="4">Lipoprotein</fullName>
    </recommendedName>
</protein>
<reference evidence="3" key="1">
    <citation type="submission" date="2017-05" db="EMBL/GenBank/DDBJ databases">
        <authorList>
            <person name="Barney B.M."/>
        </authorList>
    </citation>
    <scope>NUCLEOTIDE SEQUENCE [LARGE SCALE GENOMIC DNA]</scope>
    <source>
        <strain evidence="3">PSBB022</strain>
    </source>
</reference>
<organism evidence="2 3">
    <name type="scientific">Cellvibrio mixtus</name>
    <dbReference type="NCBI Taxonomy" id="39650"/>
    <lineage>
        <taxon>Bacteria</taxon>
        <taxon>Pseudomonadati</taxon>
        <taxon>Pseudomonadota</taxon>
        <taxon>Gammaproteobacteria</taxon>
        <taxon>Cellvibrionales</taxon>
        <taxon>Cellvibrionaceae</taxon>
        <taxon>Cellvibrio</taxon>
    </lineage>
</organism>
<evidence type="ECO:0000256" key="1">
    <source>
        <dbReference type="SAM" id="SignalP"/>
    </source>
</evidence>
<keyword evidence="1" id="KW-0732">Signal</keyword>